<proteinExistence type="inferred from homology"/>
<dbReference type="InterPro" id="IPR025110">
    <property type="entry name" value="AMP-bd_C"/>
</dbReference>
<evidence type="ECO:0000259" key="6">
    <source>
        <dbReference type="Pfam" id="PF00501"/>
    </source>
</evidence>
<dbReference type="PANTHER" id="PTHR43767">
    <property type="entry name" value="LONG-CHAIN-FATTY-ACID--COA LIGASE"/>
    <property type="match status" value="1"/>
</dbReference>
<dbReference type="NCBIfam" id="NF004837">
    <property type="entry name" value="PRK06187.1"/>
    <property type="match status" value="1"/>
</dbReference>
<dbReference type="Pfam" id="PF00501">
    <property type="entry name" value="AMP-binding"/>
    <property type="match status" value="1"/>
</dbReference>
<organism evidence="8 9">
    <name type="scientific">Hyphomonas polymorpha PS728</name>
    <dbReference type="NCBI Taxonomy" id="1280954"/>
    <lineage>
        <taxon>Bacteria</taxon>
        <taxon>Pseudomonadati</taxon>
        <taxon>Pseudomonadota</taxon>
        <taxon>Alphaproteobacteria</taxon>
        <taxon>Hyphomonadales</taxon>
        <taxon>Hyphomonadaceae</taxon>
        <taxon>Hyphomonas</taxon>
    </lineage>
</organism>
<dbReference type="PROSITE" id="PS00455">
    <property type="entry name" value="AMP_BINDING"/>
    <property type="match status" value="1"/>
</dbReference>
<evidence type="ECO:0000313" key="8">
    <source>
        <dbReference type="EMBL" id="KCZ96934.1"/>
    </source>
</evidence>
<dbReference type="InterPro" id="IPR042099">
    <property type="entry name" value="ANL_N_sf"/>
</dbReference>
<dbReference type="RefSeq" id="WP_035601675.1">
    <property type="nucleotide sequence ID" value="NZ_ARYM01000029.1"/>
</dbReference>
<feature type="domain" description="AMP-binding enzyme C-terminal" evidence="7">
    <location>
        <begin position="439"/>
        <end position="514"/>
    </location>
</feature>
<dbReference type="CDD" id="cd17631">
    <property type="entry name" value="FACL_FadD13-like"/>
    <property type="match status" value="1"/>
</dbReference>
<dbReference type="Proteomes" id="UP000027100">
    <property type="component" value="Unassembled WGS sequence"/>
</dbReference>
<dbReference type="EMBL" id="ARYM01000029">
    <property type="protein sequence ID" value="KCZ96934.1"/>
    <property type="molecule type" value="Genomic_DNA"/>
</dbReference>
<dbReference type="InterPro" id="IPR045851">
    <property type="entry name" value="AMP-bd_C_sf"/>
</dbReference>
<gene>
    <name evidence="8" type="ORF">HPO_17335</name>
</gene>
<evidence type="ECO:0000313" key="9">
    <source>
        <dbReference type="Proteomes" id="UP000027100"/>
    </source>
</evidence>
<reference evidence="8 9" key="1">
    <citation type="journal article" date="2014" name="Antonie Van Leeuwenhoek">
        <title>Hyphomonas beringensis sp. nov. and Hyphomonas chukchiensis sp. nov., isolated from surface seawater of the Bering Sea and Chukchi Sea.</title>
        <authorList>
            <person name="Li C."/>
            <person name="Lai Q."/>
            <person name="Li G."/>
            <person name="Dong C."/>
            <person name="Wang J."/>
            <person name="Liao Y."/>
            <person name="Shao Z."/>
        </authorList>
    </citation>
    <scope>NUCLEOTIDE SEQUENCE [LARGE SCALE GENOMIC DNA]</scope>
    <source>
        <strain evidence="8 9">PS728</strain>
    </source>
</reference>
<dbReference type="AlphaFoldDB" id="A0A062VEL8"/>
<accession>A0A062VEL8</accession>
<dbReference type="PATRIC" id="fig|1280954.3.peg.3499"/>
<dbReference type="Gene3D" id="3.40.50.12780">
    <property type="entry name" value="N-terminal domain of ligase-like"/>
    <property type="match status" value="1"/>
</dbReference>
<evidence type="ECO:0000256" key="2">
    <source>
        <dbReference type="ARBA" id="ARBA00022598"/>
    </source>
</evidence>
<dbReference type="NCBIfam" id="NF006182">
    <property type="entry name" value="PRK08316.1"/>
    <property type="match status" value="1"/>
</dbReference>
<evidence type="ECO:0000256" key="3">
    <source>
        <dbReference type="ARBA" id="ARBA00051915"/>
    </source>
</evidence>
<comment type="similarity">
    <text evidence="1">Belongs to the ATP-dependent AMP-binding enzyme family.</text>
</comment>
<evidence type="ECO:0000256" key="4">
    <source>
        <dbReference type="ARBA" id="ARBA00066616"/>
    </source>
</evidence>
<feature type="domain" description="AMP-dependent synthetase/ligase" evidence="6">
    <location>
        <begin position="26"/>
        <end position="389"/>
    </location>
</feature>
<evidence type="ECO:0000256" key="5">
    <source>
        <dbReference type="ARBA" id="ARBA00067668"/>
    </source>
</evidence>
<dbReference type="FunFam" id="3.30.300.30:FF:000008">
    <property type="entry name" value="2,3-dihydroxybenzoate-AMP ligase"/>
    <property type="match status" value="1"/>
</dbReference>
<evidence type="ECO:0000259" key="7">
    <source>
        <dbReference type="Pfam" id="PF13193"/>
    </source>
</evidence>
<dbReference type="STRING" id="1280954.HPO_17335"/>
<dbReference type="InterPro" id="IPR020845">
    <property type="entry name" value="AMP-binding_CS"/>
</dbReference>
<dbReference type="InterPro" id="IPR050237">
    <property type="entry name" value="ATP-dep_AMP-bd_enzyme"/>
</dbReference>
<dbReference type="PANTHER" id="PTHR43767:SF1">
    <property type="entry name" value="NONRIBOSOMAL PEPTIDE SYNTHASE PES1 (EUROFUNG)-RELATED"/>
    <property type="match status" value="1"/>
</dbReference>
<comment type="caution">
    <text evidence="8">The sequence shown here is derived from an EMBL/GenBank/DDBJ whole genome shotgun (WGS) entry which is preliminary data.</text>
</comment>
<dbReference type="GO" id="GO:0016878">
    <property type="term" value="F:acid-thiol ligase activity"/>
    <property type="evidence" value="ECO:0007669"/>
    <property type="project" value="UniProtKB-ARBA"/>
</dbReference>
<dbReference type="eggNOG" id="COG0318">
    <property type="taxonomic scope" value="Bacteria"/>
</dbReference>
<dbReference type="Pfam" id="PF13193">
    <property type="entry name" value="AMP-binding_C"/>
    <property type="match status" value="1"/>
</dbReference>
<keyword evidence="9" id="KW-1185">Reference proteome</keyword>
<dbReference type="OrthoDB" id="6187882at2"/>
<protein>
    <recommendedName>
        <fullName evidence="5">3-methylmercaptopropionyl-CoA ligase</fullName>
        <ecNumber evidence="4">6.2.1.44</ecNumber>
    </recommendedName>
</protein>
<dbReference type="InterPro" id="IPR000873">
    <property type="entry name" value="AMP-dep_synth/lig_dom"/>
</dbReference>
<dbReference type="SUPFAM" id="SSF56801">
    <property type="entry name" value="Acetyl-CoA synthetase-like"/>
    <property type="match status" value="1"/>
</dbReference>
<dbReference type="EC" id="6.2.1.44" evidence="4"/>
<sequence>MDFSAPLQTLIDATRARDVSDTVRLSARRTPGRTALVYEGHRDTFAELDTLVDRMANALRAKGVGEGDRVALVSHNNRTFVVIRFAVARLGAVLAPINFMLNASEIAYILSMSGARFVIAEDALCSTVDAAIHESGTQARVRGFIPHAGVAAPEGWEDADGWLSWPDATPVRVIRSEDLPTQMMFTSGTESRPKGALLSTRSLFSQYVSCIIDGGMEENDIDLHSLPLYHCAQLDCFLTPDLYLGATSILLRAPDAGRLLEAIEAEGVTKLFCPPTVWIAMLRHPDFDRRDISTLKKGYYGASVMPTPIIEELLTRIPGLRLYNFYGQTELAPVATILKPEDQLRKLGSAGRPGLNVETRIVDDGDQEVAPGEVGEIVHRSAQVTNGYFRDEEKTAAAFAGGWFHSGDLGYMDEEGYLYVVDRKKDMIKSGGENVASREVEEQIFTHPKVAEVAVLGLPHPRWIEAVVAVIVPREGMSLTQEELDAFCRDRLAGYKRPKHFAIVSELPKNASGKILKRDLRVQFSGVFDDAV</sequence>
<dbReference type="Gene3D" id="3.30.300.30">
    <property type="match status" value="1"/>
</dbReference>
<evidence type="ECO:0000256" key="1">
    <source>
        <dbReference type="ARBA" id="ARBA00006432"/>
    </source>
</evidence>
<comment type="catalytic activity">
    <reaction evidence="3">
        <text>3-(methylsulfanyl)propanoate + ATP + CoA = 3-(methylsulfanyl)propanoyl-CoA + AMP + diphosphate</text>
        <dbReference type="Rhea" id="RHEA:43052"/>
        <dbReference type="ChEBI" id="CHEBI:30616"/>
        <dbReference type="ChEBI" id="CHEBI:33019"/>
        <dbReference type="ChEBI" id="CHEBI:49016"/>
        <dbReference type="ChEBI" id="CHEBI:57287"/>
        <dbReference type="ChEBI" id="CHEBI:82815"/>
        <dbReference type="ChEBI" id="CHEBI:456215"/>
        <dbReference type="EC" id="6.2.1.44"/>
    </reaction>
    <physiologicalReaction direction="left-to-right" evidence="3">
        <dbReference type="Rhea" id="RHEA:43053"/>
    </physiologicalReaction>
</comment>
<keyword evidence="2 8" id="KW-0436">Ligase</keyword>
<name>A0A062VEL8_9PROT</name>